<dbReference type="InterPro" id="IPR012657">
    <property type="entry name" value="23S_rRNA-intervening_sequence"/>
</dbReference>
<dbReference type="AlphaFoldDB" id="A0AAX2DJF3"/>
<dbReference type="Gene3D" id="1.20.1440.60">
    <property type="entry name" value="23S rRNA-intervening sequence"/>
    <property type="match status" value="1"/>
</dbReference>
<sequence>MDFEKLIVWQRSKDLAVGIYREFARCGDFGFKDQITRSALSVPSNIAEGMERRNAKEKIYFLWVAKGSCGELRTQILIARDIAYVADSLAENWVMETRELSRMLGGLINKISD</sequence>
<dbReference type="PANTHER" id="PTHR38471">
    <property type="entry name" value="FOUR HELIX BUNDLE PROTEIN"/>
    <property type="match status" value="1"/>
</dbReference>
<keyword evidence="2" id="KW-1185">Reference proteome</keyword>
<gene>
    <name evidence="1" type="ORF">SAMN05216476_5547</name>
</gene>
<dbReference type="PANTHER" id="PTHR38471:SF2">
    <property type="entry name" value="FOUR HELIX BUNDLE PROTEIN"/>
    <property type="match status" value="1"/>
</dbReference>
<dbReference type="NCBIfam" id="TIGR02436">
    <property type="entry name" value="four helix bundle protein"/>
    <property type="match status" value="1"/>
</dbReference>
<name>A0AAX2DJF3_9PSED</name>
<dbReference type="NCBIfam" id="NF008912">
    <property type="entry name" value="PRK12275.1-6"/>
    <property type="match status" value="1"/>
</dbReference>
<organism evidence="1 2">
    <name type="scientific">Pseudomonas mediterranea</name>
    <dbReference type="NCBI Taxonomy" id="183795"/>
    <lineage>
        <taxon>Bacteria</taxon>
        <taxon>Pseudomonadati</taxon>
        <taxon>Pseudomonadota</taxon>
        <taxon>Gammaproteobacteria</taxon>
        <taxon>Pseudomonadales</taxon>
        <taxon>Pseudomonadaceae</taxon>
        <taxon>Pseudomonas</taxon>
    </lineage>
</organism>
<proteinExistence type="predicted"/>
<dbReference type="Pfam" id="PF05635">
    <property type="entry name" value="23S_rRNA_IVP"/>
    <property type="match status" value="1"/>
</dbReference>
<evidence type="ECO:0000313" key="1">
    <source>
        <dbReference type="EMBL" id="SDU75977.1"/>
    </source>
</evidence>
<dbReference type="GeneID" id="76215493"/>
<accession>A0AAX2DJF3</accession>
<reference evidence="1 2" key="1">
    <citation type="submission" date="2016-10" db="EMBL/GenBank/DDBJ databases">
        <authorList>
            <person name="Varghese N."/>
            <person name="Submissions S."/>
        </authorList>
    </citation>
    <scope>NUCLEOTIDE SEQUENCE [LARGE SCALE GENOMIC DNA]</scope>
    <source>
        <strain evidence="1 2">DSM 16733</strain>
    </source>
</reference>
<dbReference type="SUPFAM" id="SSF158446">
    <property type="entry name" value="IVS-encoded protein-like"/>
    <property type="match status" value="1"/>
</dbReference>
<dbReference type="EMBL" id="LT629790">
    <property type="protein sequence ID" value="SDU75977.1"/>
    <property type="molecule type" value="Genomic_DNA"/>
</dbReference>
<protein>
    <submittedName>
        <fullName evidence="1">Four helix bundle protein</fullName>
    </submittedName>
</protein>
<dbReference type="InterPro" id="IPR036583">
    <property type="entry name" value="23S_rRNA_IVS_sf"/>
</dbReference>
<evidence type="ECO:0000313" key="2">
    <source>
        <dbReference type="Proteomes" id="UP000183772"/>
    </source>
</evidence>
<dbReference type="RefSeq" id="WP_041020851.1">
    <property type="nucleotide sequence ID" value="NZ_CAKKMJ010000258.1"/>
</dbReference>
<dbReference type="CDD" id="cd16377">
    <property type="entry name" value="23S_rRNA_IVP_like"/>
    <property type="match status" value="1"/>
</dbReference>
<dbReference type="Proteomes" id="UP000183772">
    <property type="component" value="Chromosome I"/>
</dbReference>